<dbReference type="EMBL" id="EAAA01000971">
    <property type="status" value="NOT_ANNOTATED_CDS"/>
    <property type="molecule type" value="Genomic_DNA"/>
</dbReference>
<reference evidence="2" key="2">
    <citation type="journal article" date="2008" name="Genome Biol.">
        <title>Improved genome assembly and evidence-based global gene model set for the chordate Ciona intestinalis: new insight into intron and operon populations.</title>
        <authorList>
            <person name="Satou Y."/>
            <person name="Mineta K."/>
            <person name="Ogasawara M."/>
            <person name="Sasakura Y."/>
            <person name="Shoguchi E."/>
            <person name="Ueno K."/>
            <person name="Yamada L."/>
            <person name="Matsumoto J."/>
            <person name="Wasserscheid J."/>
            <person name="Dewar K."/>
            <person name="Wiley G.B."/>
            <person name="Macmil S.L."/>
            <person name="Roe B.A."/>
            <person name="Zeller R.W."/>
            <person name="Hastings K.E."/>
            <person name="Lemaire P."/>
            <person name="Lindquist E."/>
            <person name="Endo T."/>
            <person name="Hotta K."/>
            <person name="Inaba K."/>
        </authorList>
    </citation>
    <scope>NUCLEOTIDE SEQUENCE [LARGE SCALE GENOMIC DNA]</scope>
    <source>
        <strain evidence="2">wild type</strain>
    </source>
</reference>
<dbReference type="HOGENOM" id="CLU_959618_0_0_1"/>
<reference evidence="2" key="4">
    <citation type="submission" date="2025-09" db="UniProtKB">
        <authorList>
            <consortium name="Ensembl"/>
        </authorList>
    </citation>
    <scope>IDENTIFICATION</scope>
</reference>
<protein>
    <submittedName>
        <fullName evidence="2">Uncharacterized protein</fullName>
    </submittedName>
</protein>
<evidence type="ECO:0000313" key="2">
    <source>
        <dbReference type="Ensembl" id="ENSCINP00000030063.1"/>
    </source>
</evidence>
<proteinExistence type="predicted"/>
<accession>H2XK81</accession>
<organism evidence="2 3">
    <name type="scientific">Ciona intestinalis</name>
    <name type="common">Transparent sea squirt</name>
    <name type="synonym">Ascidia intestinalis</name>
    <dbReference type="NCBI Taxonomy" id="7719"/>
    <lineage>
        <taxon>Eukaryota</taxon>
        <taxon>Metazoa</taxon>
        <taxon>Chordata</taxon>
        <taxon>Tunicata</taxon>
        <taxon>Ascidiacea</taxon>
        <taxon>Phlebobranchia</taxon>
        <taxon>Cionidae</taxon>
        <taxon>Ciona</taxon>
    </lineage>
</organism>
<dbReference type="Ensembl" id="ENSCINT00000034764.1">
    <property type="protein sequence ID" value="ENSCINP00000030063.1"/>
    <property type="gene ID" value="ENSCING00000018839.1"/>
</dbReference>
<evidence type="ECO:0000313" key="3">
    <source>
        <dbReference type="Proteomes" id="UP000008144"/>
    </source>
</evidence>
<feature type="coiled-coil region" evidence="1">
    <location>
        <begin position="55"/>
        <end position="82"/>
    </location>
</feature>
<dbReference type="Proteomes" id="UP000008144">
    <property type="component" value="Chromosome 12"/>
</dbReference>
<reference evidence="2" key="3">
    <citation type="submission" date="2025-08" db="UniProtKB">
        <authorList>
            <consortium name="Ensembl"/>
        </authorList>
    </citation>
    <scope>IDENTIFICATION</scope>
</reference>
<sequence length="290" mass="33982">MVKPYEGKDTEDYRTVVSNLIELLKCFRITQRYETKQLENITDFITRYENSDAFSKESNKTFKEAKSDIEKAKRRLVNTKRMGKYEAALSRDALDKLKEAEATLKQDYLETILDKLEAIAPNLCDETETPKLVELLKTIQDKNQNKRKNSLHDELISHVISILDGKEKDQISVEAIVSLNKLILKLIKHAQAFYEHSKLRICWGKYMLPTFRQTHDQLREVAFAKDMSKLREAGKHFSLHLVRREWVHSRLGYATYYCWNGDRLCIDPYNIENDTHILCKQSDDDLTITD</sequence>
<evidence type="ECO:0000256" key="1">
    <source>
        <dbReference type="SAM" id="Coils"/>
    </source>
</evidence>
<keyword evidence="1" id="KW-0175">Coiled coil</keyword>
<dbReference type="InParanoid" id="H2XK81"/>
<name>H2XK81_CIOIN</name>
<reference evidence="3" key="1">
    <citation type="journal article" date="2002" name="Science">
        <title>The draft genome of Ciona intestinalis: insights into chordate and vertebrate origins.</title>
        <authorList>
            <person name="Dehal P."/>
            <person name="Satou Y."/>
            <person name="Campbell R.K."/>
            <person name="Chapman J."/>
            <person name="Degnan B."/>
            <person name="De Tomaso A."/>
            <person name="Davidson B."/>
            <person name="Di Gregorio A."/>
            <person name="Gelpke M."/>
            <person name="Goodstein D.M."/>
            <person name="Harafuji N."/>
            <person name="Hastings K.E."/>
            <person name="Ho I."/>
            <person name="Hotta K."/>
            <person name="Huang W."/>
            <person name="Kawashima T."/>
            <person name="Lemaire P."/>
            <person name="Martinez D."/>
            <person name="Meinertzhagen I.A."/>
            <person name="Necula S."/>
            <person name="Nonaka M."/>
            <person name="Putnam N."/>
            <person name="Rash S."/>
            <person name="Saiga H."/>
            <person name="Satake M."/>
            <person name="Terry A."/>
            <person name="Yamada L."/>
            <person name="Wang H.G."/>
            <person name="Awazu S."/>
            <person name="Azumi K."/>
            <person name="Boore J."/>
            <person name="Branno M."/>
            <person name="Chin-Bow S."/>
            <person name="DeSantis R."/>
            <person name="Doyle S."/>
            <person name="Francino P."/>
            <person name="Keys D.N."/>
            <person name="Haga S."/>
            <person name="Hayashi H."/>
            <person name="Hino K."/>
            <person name="Imai K.S."/>
            <person name="Inaba K."/>
            <person name="Kano S."/>
            <person name="Kobayashi K."/>
            <person name="Kobayashi M."/>
            <person name="Lee B.I."/>
            <person name="Makabe K.W."/>
            <person name="Manohar C."/>
            <person name="Matassi G."/>
            <person name="Medina M."/>
            <person name="Mochizuki Y."/>
            <person name="Mount S."/>
            <person name="Morishita T."/>
            <person name="Miura S."/>
            <person name="Nakayama A."/>
            <person name="Nishizaka S."/>
            <person name="Nomoto H."/>
            <person name="Ohta F."/>
            <person name="Oishi K."/>
            <person name="Rigoutsos I."/>
            <person name="Sano M."/>
            <person name="Sasaki A."/>
            <person name="Sasakura Y."/>
            <person name="Shoguchi E."/>
            <person name="Shin-i T."/>
            <person name="Spagnuolo A."/>
            <person name="Stainier D."/>
            <person name="Suzuki M.M."/>
            <person name="Tassy O."/>
            <person name="Takatori N."/>
            <person name="Tokuoka M."/>
            <person name="Yagi K."/>
            <person name="Yoshizaki F."/>
            <person name="Wada S."/>
            <person name="Zhang C."/>
            <person name="Hyatt P.D."/>
            <person name="Larimer F."/>
            <person name="Detter C."/>
            <person name="Doggett N."/>
            <person name="Glavina T."/>
            <person name="Hawkins T."/>
            <person name="Richardson P."/>
            <person name="Lucas S."/>
            <person name="Kohara Y."/>
            <person name="Levine M."/>
            <person name="Satoh N."/>
            <person name="Rokhsar D.S."/>
        </authorList>
    </citation>
    <scope>NUCLEOTIDE SEQUENCE [LARGE SCALE GENOMIC DNA]</scope>
</reference>
<dbReference type="GeneTree" id="ENSGT00660000097439"/>
<keyword evidence="3" id="KW-1185">Reference proteome</keyword>
<dbReference type="AlphaFoldDB" id="H2XK81"/>